<reference evidence="6 7" key="1">
    <citation type="submission" date="2018-04" db="EMBL/GenBank/DDBJ databases">
        <title>Complete genome sequences of Streptomyces lydicus strain WYEC and characterization of antagonistic properties of biological control agents.</title>
        <authorList>
            <person name="Mariita R.M."/>
            <person name="Sello J.K."/>
        </authorList>
    </citation>
    <scope>NUCLEOTIDE SEQUENCE [LARGE SCALE GENOMIC DNA]</scope>
    <source>
        <strain evidence="6 7">WYEC 108</strain>
    </source>
</reference>
<dbReference type="Gene3D" id="2.60.40.10">
    <property type="entry name" value="Immunoglobulins"/>
    <property type="match status" value="3"/>
</dbReference>
<dbReference type="InterPro" id="IPR021884">
    <property type="entry name" value="Ice-bd_prot"/>
</dbReference>
<feature type="domain" description="Big-1" evidence="5">
    <location>
        <begin position="267"/>
        <end position="350"/>
    </location>
</feature>
<dbReference type="Pfam" id="PF11999">
    <property type="entry name" value="Ice_binding"/>
    <property type="match status" value="1"/>
</dbReference>
<evidence type="ECO:0000313" key="6">
    <source>
        <dbReference type="EMBL" id="AZS72797.1"/>
    </source>
</evidence>
<protein>
    <recommendedName>
        <fullName evidence="5">Big-1 domain-containing protein</fullName>
    </recommendedName>
</protein>
<dbReference type="AlphaFoldDB" id="A0A3S9YD20"/>
<name>A0A3S9YD20_9ACTN</name>
<keyword evidence="3" id="KW-0732">Signal</keyword>
<dbReference type="PROSITE" id="PS51127">
    <property type="entry name" value="BIG1"/>
    <property type="match status" value="1"/>
</dbReference>
<dbReference type="EMBL" id="CP029042">
    <property type="protein sequence ID" value="AZS72797.1"/>
    <property type="molecule type" value="Genomic_DNA"/>
</dbReference>
<accession>A0A3S9YD20</accession>
<dbReference type="InterPro" id="IPR008964">
    <property type="entry name" value="Invasin/intimin_cell_adhesion"/>
</dbReference>
<dbReference type="GO" id="GO:0005975">
    <property type="term" value="P:carbohydrate metabolic process"/>
    <property type="evidence" value="ECO:0007669"/>
    <property type="project" value="UniProtKB-ARBA"/>
</dbReference>
<evidence type="ECO:0000313" key="7">
    <source>
        <dbReference type="Proteomes" id="UP000275579"/>
    </source>
</evidence>
<evidence type="ECO:0000259" key="5">
    <source>
        <dbReference type="PROSITE" id="PS51127"/>
    </source>
</evidence>
<sequence>MRTPRSVEAFMFIPARSRWHSSRRARGAGRSGASAPLSHSSRAASGLPRKPQERKPTMATLVPLGAAATYGVLANTAITNTGLTVVAGDLGVSPAGAVSGFPPGTVTGTIHVNDAAAAQAQADLLIGYGNALLQPVTATVPTELGGTTLFPGVYNSASGTFSLNGPLTLDAQGDPNAVFIFKTNTTLISGAAGNVNLIGLAQSSHVFWQVGSSATLGAGSTLRGSILANTSITATTGAIVDGRLLALGAAVTLDTNAVTVPALTTCQVVVQPVVGPVVVGQPTPVSALVTCNGLPVSGASVTFNGGAAPVTVTTNVAGVATGSLTFNTAGTATVSATVTAAGTACSCTGVVSAPITITVTPQPSCQVVVQPVGPVVVGQPTSVSAVVTCNGLPVSGASVTFNGGAVPVTVTTNAAGVATGSLTFNTAGTATVTATVTAAGTACSCTGVVSAPITITVTPQPSCQVVVQPVGPVVVGQPTSVSAVVTCNGLPVSGASVTFNGGAVPVTVTTNAAGVATGSLTFNTAGTATVTATVTAAGTACSCTGVVSAPITITVTPQTSPLSASPACWRVNLPFPIPHLFVATLKATLTPAQAGVTVTFYVSGLPVGTAVTNASGVATLNNAGLSILQISASSYTAVATVGGTTVQATGSLVPCFPPA</sequence>
<gene>
    <name evidence="6" type="ORF">DDE74_19145</name>
</gene>
<feature type="region of interest" description="Disordered" evidence="4">
    <location>
        <begin position="21"/>
        <end position="56"/>
    </location>
</feature>
<evidence type="ECO:0000256" key="4">
    <source>
        <dbReference type="SAM" id="MobiDB-lite"/>
    </source>
</evidence>
<dbReference type="InterPro" id="IPR003344">
    <property type="entry name" value="Big_1_dom"/>
</dbReference>
<comment type="similarity">
    <text evidence="2">Belongs to the intimin/invasin family.</text>
</comment>
<organism evidence="6 7">
    <name type="scientific">Streptomyces lydicus</name>
    <dbReference type="NCBI Taxonomy" id="47763"/>
    <lineage>
        <taxon>Bacteria</taxon>
        <taxon>Bacillati</taxon>
        <taxon>Actinomycetota</taxon>
        <taxon>Actinomycetes</taxon>
        <taxon>Kitasatosporales</taxon>
        <taxon>Streptomycetaceae</taxon>
        <taxon>Streptomyces</taxon>
    </lineage>
</organism>
<evidence type="ECO:0000256" key="3">
    <source>
        <dbReference type="ARBA" id="ARBA00022729"/>
    </source>
</evidence>
<dbReference type="SMART" id="SM00634">
    <property type="entry name" value="BID_1"/>
    <property type="match status" value="3"/>
</dbReference>
<comment type="similarity">
    <text evidence="1">Belongs to the ice-binding protein family.</text>
</comment>
<dbReference type="SUPFAM" id="SSF49373">
    <property type="entry name" value="Invasin/intimin cell-adhesion fragments"/>
    <property type="match status" value="3"/>
</dbReference>
<evidence type="ECO:0000256" key="1">
    <source>
        <dbReference type="ARBA" id="ARBA00005445"/>
    </source>
</evidence>
<proteinExistence type="inferred from homology"/>
<dbReference type="InterPro" id="IPR013783">
    <property type="entry name" value="Ig-like_fold"/>
</dbReference>
<evidence type="ECO:0000256" key="2">
    <source>
        <dbReference type="ARBA" id="ARBA00010116"/>
    </source>
</evidence>
<dbReference type="Proteomes" id="UP000275579">
    <property type="component" value="Chromosome"/>
</dbReference>